<dbReference type="EC" id="2.7.11.1" evidence="1"/>
<protein>
    <recommendedName>
        <fullName evidence="1">non-specific serine/threonine protein kinase</fullName>
        <ecNumber evidence="1">2.7.11.1</ecNumber>
    </recommendedName>
</protein>
<dbReference type="RefSeq" id="WP_070125500.1">
    <property type="nucleotide sequence ID" value="NZ_MDHN01000024.1"/>
</dbReference>
<dbReference type="PROSITE" id="PS00108">
    <property type="entry name" value="PROTEIN_KINASE_ST"/>
    <property type="match status" value="1"/>
</dbReference>
<keyword evidence="5" id="KW-0418">Kinase</keyword>
<feature type="repeat" description="TPR" evidence="9">
    <location>
        <begin position="546"/>
        <end position="579"/>
    </location>
</feature>
<evidence type="ECO:0000256" key="4">
    <source>
        <dbReference type="ARBA" id="ARBA00022741"/>
    </source>
</evidence>
<keyword evidence="9" id="KW-0802">TPR repeat</keyword>
<evidence type="ECO:0000313" key="13">
    <source>
        <dbReference type="Proteomes" id="UP000175691"/>
    </source>
</evidence>
<evidence type="ECO:0000256" key="5">
    <source>
        <dbReference type="ARBA" id="ARBA00022777"/>
    </source>
</evidence>
<gene>
    <name evidence="12" type="ORF">BFC18_11725</name>
</gene>
<dbReference type="Gene3D" id="1.25.40.10">
    <property type="entry name" value="Tetratricopeptide repeat domain"/>
    <property type="match status" value="3"/>
</dbReference>
<keyword evidence="10" id="KW-1133">Transmembrane helix</keyword>
<dbReference type="PROSITE" id="PS50011">
    <property type="entry name" value="PROTEIN_KINASE_DOM"/>
    <property type="match status" value="1"/>
</dbReference>
<feature type="repeat" description="TPR" evidence="9">
    <location>
        <begin position="701"/>
        <end position="734"/>
    </location>
</feature>
<evidence type="ECO:0000256" key="10">
    <source>
        <dbReference type="SAM" id="Phobius"/>
    </source>
</evidence>
<dbReference type="PANTHER" id="PTHR43895">
    <property type="entry name" value="CALCIUM/CALMODULIN-DEPENDENT PROTEIN KINASE KINASE-RELATED"/>
    <property type="match status" value="1"/>
</dbReference>
<dbReference type="InterPro" id="IPR011009">
    <property type="entry name" value="Kinase-like_dom_sf"/>
</dbReference>
<feature type="domain" description="Protein kinase" evidence="11">
    <location>
        <begin position="35"/>
        <end position="274"/>
    </location>
</feature>
<organism evidence="12 13">
    <name type="scientific">Alteromonas confluentis</name>
    <dbReference type="NCBI Taxonomy" id="1656094"/>
    <lineage>
        <taxon>Bacteria</taxon>
        <taxon>Pseudomonadati</taxon>
        <taxon>Pseudomonadota</taxon>
        <taxon>Gammaproteobacteria</taxon>
        <taxon>Alteromonadales</taxon>
        <taxon>Alteromonadaceae</taxon>
        <taxon>Alteromonas/Salinimonas group</taxon>
        <taxon>Alteromonas</taxon>
    </lineage>
</organism>
<evidence type="ECO:0000256" key="8">
    <source>
        <dbReference type="ARBA" id="ARBA00048679"/>
    </source>
</evidence>
<evidence type="ECO:0000256" key="7">
    <source>
        <dbReference type="ARBA" id="ARBA00047899"/>
    </source>
</evidence>
<dbReference type="SMART" id="SM00220">
    <property type="entry name" value="S_TKc"/>
    <property type="match status" value="1"/>
</dbReference>
<dbReference type="InterPro" id="IPR000719">
    <property type="entry name" value="Prot_kinase_dom"/>
</dbReference>
<keyword evidence="13" id="KW-1185">Reference proteome</keyword>
<dbReference type="OrthoDB" id="9801841at2"/>
<dbReference type="SMART" id="SM00028">
    <property type="entry name" value="TPR"/>
    <property type="match status" value="7"/>
</dbReference>
<dbReference type="EMBL" id="MDHN01000024">
    <property type="protein sequence ID" value="OFC70796.1"/>
    <property type="molecule type" value="Genomic_DNA"/>
</dbReference>
<evidence type="ECO:0000259" key="11">
    <source>
        <dbReference type="PROSITE" id="PS50011"/>
    </source>
</evidence>
<comment type="catalytic activity">
    <reaction evidence="7">
        <text>L-threonyl-[protein] + ATP = O-phospho-L-threonyl-[protein] + ADP + H(+)</text>
        <dbReference type="Rhea" id="RHEA:46608"/>
        <dbReference type="Rhea" id="RHEA-COMP:11060"/>
        <dbReference type="Rhea" id="RHEA-COMP:11605"/>
        <dbReference type="ChEBI" id="CHEBI:15378"/>
        <dbReference type="ChEBI" id="CHEBI:30013"/>
        <dbReference type="ChEBI" id="CHEBI:30616"/>
        <dbReference type="ChEBI" id="CHEBI:61977"/>
        <dbReference type="ChEBI" id="CHEBI:456216"/>
        <dbReference type="EC" id="2.7.11.1"/>
    </reaction>
</comment>
<name>A0A1E7ZB95_9ALTE</name>
<dbReference type="AlphaFoldDB" id="A0A1E7ZB95"/>
<dbReference type="PANTHER" id="PTHR43895:SF32">
    <property type="entry name" value="SERINE_THREONINE-PROTEIN KINASE CHK1"/>
    <property type="match status" value="1"/>
</dbReference>
<keyword evidence="10" id="KW-0472">Membrane</keyword>
<evidence type="ECO:0000256" key="1">
    <source>
        <dbReference type="ARBA" id="ARBA00012513"/>
    </source>
</evidence>
<comment type="caution">
    <text evidence="12">The sequence shown here is derived from an EMBL/GenBank/DDBJ whole genome shotgun (WGS) entry which is preliminary data.</text>
</comment>
<dbReference type="GO" id="GO:0005524">
    <property type="term" value="F:ATP binding"/>
    <property type="evidence" value="ECO:0007669"/>
    <property type="project" value="UniProtKB-KW"/>
</dbReference>
<comment type="catalytic activity">
    <reaction evidence="8">
        <text>L-seryl-[protein] + ATP = O-phospho-L-seryl-[protein] + ADP + H(+)</text>
        <dbReference type="Rhea" id="RHEA:17989"/>
        <dbReference type="Rhea" id="RHEA-COMP:9863"/>
        <dbReference type="Rhea" id="RHEA-COMP:11604"/>
        <dbReference type="ChEBI" id="CHEBI:15378"/>
        <dbReference type="ChEBI" id="CHEBI:29999"/>
        <dbReference type="ChEBI" id="CHEBI:30616"/>
        <dbReference type="ChEBI" id="CHEBI:83421"/>
        <dbReference type="ChEBI" id="CHEBI:456216"/>
        <dbReference type="EC" id="2.7.11.1"/>
    </reaction>
</comment>
<keyword evidence="4" id="KW-0547">Nucleotide-binding</keyword>
<dbReference type="GO" id="GO:0007165">
    <property type="term" value="P:signal transduction"/>
    <property type="evidence" value="ECO:0007669"/>
    <property type="project" value="TreeGrafter"/>
</dbReference>
<keyword evidence="10" id="KW-0812">Transmembrane</keyword>
<dbReference type="CDD" id="cd14014">
    <property type="entry name" value="STKc_PknB_like"/>
    <property type="match status" value="1"/>
</dbReference>
<keyword evidence="2" id="KW-0723">Serine/threonine-protein kinase</keyword>
<dbReference type="InterPro" id="IPR019734">
    <property type="entry name" value="TPR_rpt"/>
</dbReference>
<evidence type="ECO:0000256" key="2">
    <source>
        <dbReference type="ARBA" id="ARBA00022527"/>
    </source>
</evidence>
<dbReference type="GO" id="GO:0004674">
    <property type="term" value="F:protein serine/threonine kinase activity"/>
    <property type="evidence" value="ECO:0007669"/>
    <property type="project" value="UniProtKB-KW"/>
</dbReference>
<accession>A0A1E7ZB95</accession>
<feature type="transmembrane region" description="Helical" evidence="10">
    <location>
        <begin position="272"/>
        <end position="294"/>
    </location>
</feature>
<evidence type="ECO:0000256" key="9">
    <source>
        <dbReference type="PROSITE-ProRule" id="PRU00339"/>
    </source>
</evidence>
<keyword evidence="3" id="KW-0808">Transferase</keyword>
<evidence type="ECO:0000256" key="3">
    <source>
        <dbReference type="ARBA" id="ARBA00022679"/>
    </source>
</evidence>
<keyword evidence="6" id="KW-0067">ATP-binding</keyword>
<dbReference type="SUPFAM" id="SSF56112">
    <property type="entry name" value="Protein kinase-like (PK-like)"/>
    <property type="match status" value="1"/>
</dbReference>
<evidence type="ECO:0000313" key="12">
    <source>
        <dbReference type="EMBL" id="OFC70796.1"/>
    </source>
</evidence>
<sequence length="1045" mass="115623">MHNNNKGASQADALHTQQLQNASLPEAGLVLSDRFKVIRQLGKGAQASVFLAYDMLLQTDVALKYIPDANTNPAGMEVLRNEVNIGRKLQHPRIIRIHDVYTHFNDAFFTMSFVPGNPLYVRMEKPVSLDRYQIWRDQLLDALMACHVAGISHGDIKPDNILIDEHDELLLIDFGIGHETSQSEHTSGHVAFTAPEVIATGKASATSEVYSAGKVLELVLGAVTVNTKADKRSLNAERKLLSKMTSHSPQARPQFSDFPSIKDGSYHVNTHSFLVVGAVILASIYLMLMVFKFYSTDSVPPVATSGTKRLLLLAADDVPVLQTINAMVALPLSTSPEIDVIDQYASFEVAKNLSLQPFINQHDRVDLATTMSADIVVNVDAAEASATHWVIRATGRSMPADSVLFDFTQPFSIEQLSADAQAFANQLSDALLTSPTMVTSEQDTAFISSYFLNNDRFNQADSSDALFQLKEAAPTYPGGWLYAARQALNQNDISACREYLDVLFSLPDVDPFFTLSGQYIRALANDDLELARSTITELNQRYPDRASLLSELGMVMEWAGDMDAAAHAYEQATQQAPGEGQYWFELARIKIINGNISDAINHELTKALVAFRTRGDREGQGLVLNAFGVAHLRLAEYDTASQYFSDALAFRTVNDYPAQRATTLANFANAAAVLGNYDEAAASLNEASDILAELGDNEELAHVLDTLGFLYEEQGQYAKALTYYKRGLDIRVQESNRSEKAASMSNVAFMHFLTGDFSLADIYWQQALNQFISAQDKAHVVRTQQNIAQLSLVKGDWIAASRLLQNTSGEISGNMQQEAMINHLLFSYLQFARGDLTASTLALQQAETLALETTDPRSQAEIQLWHGEVCLMIADFDCLSEQINDAESFITAQMSEQTAMLTWLKVALSIETEGVSSAPGQDTVQLLFPGNIPVLTEIKIALDLQQRLALGKDSEFMKRASSLMKPIYYQYYLQLLYLKARNGEDVANALKQALAAHPDFWRSHLYYGVLTDAGSQQLMQKSLEDWLLQLTEEQAKQYRAAYLGQ</sequence>
<reference evidence="12 13" key="1">
    <citation type="submission" date="2016-08" db="EMBL/GenBank/DDBJ databases">
        <authorList>
            <person name="Seilhamer J.J."/>
        </authorList>
    </citation>
    <scope>NUCLEOTIDE SEQUENCE [LARGE SCALE GENOMIC DNA]</scope>
    <source>
        <strain evidence="12 13">KCTC 42603</strain>
    </source>
</reference>
<proteinExistence type="predicted"/>
<dbReference type="SUPFAM" id="SSF48452">
    <property type="entry name" value="TPR-like"/>
    <property type="match status" value="2"/>
</dbReference>
<dbReference type="Pfam" id="PF00069">
    <property type="entry name" value="Pkinase"/>
    <property type="match status" value="1"/>
</dbReference>
<dbReference type="Proteomes" id="UP000175691">
    <property type="component" value="Unassembled WGS sequence"/>
</dbReference>
<dbReference type="InterPro" id="IPR008271">
    <property type="entry name" value="Ser/Thr_kinase_AS"/>
</dbReference>
<dbReference type="Gene3D" id="1.10.510.10">
    <property type="entry name" value="Transferase(Phosphotransferase) domain 1"/>
    <property type="match status" value="1"/>
</dbReference>
<dbReference type="PROSITE" id="PS50005">
    <property type="entry name" value="TPR"/>
    <property type="match status" value="2"/>
</dbReference>
<dbReference type="STRING" id="1656094.BFC18_11725"/>
<dbReference type="InterPro" id="IPR011990">
    <property type="entry name" value="TPR-like_helical_dom_sf"/>
</dbReference>
<dbReference type="Pfam" id="PF13424">
    <property type="entry name" value="TPR_12"/>
    <property type="match status" value="1"/>
</dbReference>
<evidence type="ECO:0000256" key="6">
    <source>
        <dbReference type="ARBA" id="ARBA00022840"/>
    </source>
</evidence>